<protein>
    <submittedName>
        <fullName evidence="1">Uncharacterized protein</fullName>
    </submittedName>
</protein>
<sequence>MPRADRSQHWSTRVLAVAVGLVGVAAMAGCAGAFPESAPTPSGLPEGITASVLQSRTDVVDGRLVVQLDNGTGSELTFSSFDVEAPGLEPGLHFEGPRTLADGTSVQYRMDLTPARCDGDAGPAEVRITVVGSADADADRAGAVTAVGTVVADDPYDTLPRLQNFGCLTDAVERVATFTLADRLRSTGSGVDRRAWLDISVEPTGAASGSLDLEQVLGTTLLSAEDGLNWSAATAHVEASDAPSTISLPVRPARCDPHAGAEDKRGTILPLVVTTTEGWSGQFEVRASPSLKEDLFAYFTERCGLPAS</sequence>
<reference evidence="2" key="1">
    <citation type="journal article" date="2019" name="Int. J. Syst. Evol. Microbiol.">
        <title>The Global Catalogue of Microorganisms (GCM) 10K type strain sequencing project: providing services to taxonomists for standard genome sequencing and annotation.</title>
        <authorList>
            <consortium name="The Broad Institute Genomics Platform"/>
            <consortium name="The Broad Institute Genome Sequencing Center for Infectious Disease"/>
            <person name="Wu L."/>
            <person name="Ma J."/>
        </authorList>
    </citation>
    <scope>NUCLEOTIDE SEQUENCE [LARGE SCALE GENOMIC DNA]</scope>
    <source>
        <strain evidence="2">JCM 14323</strain>
    </source>
</reference>
<evidence type="ECO:0000313" key="1">
    <source>
        <dbReference type="EMBL" id="GAA1833977.1"/>
    </source>
</evidence>
<comment type="caution">
    <text evidence="1">The sequence shown here is derived from an EMBL/GenBank/DDBJ whole genome shotgun (WGS) entry which is preliminary data.</text>
</comment>
<evidence type="ECO:0000313" key="2">
    <source>
        <dbReference type="Proteomes" id="UP001501746"/>
    </source>
</evidence>
<proteinExistence type="predicted"/>
<dbReference type="EMBL" id="BAAANK010000004">
    <property type="protein sequence ID" value="GAA1833977.1"/>
    <property type="molecule type" value="Genomic_DNA"/>
</dbReference>
<accession>A0ABP4YXH9</accession>
<dbReference type="Proteomes" id="UP001501746">
    <property type="component" value="Unassembled WGS sequence"/>
</dbReference>
<gene>
    <name evidence="1" type="ORF">GCM10009750_17850</name>
</gene>
<organism evidence="1 2">
    <name type="scientific">Agromyces salentinus</name>
    <dbReference type="NCBI Taxonomy" id="269421"/>
    <lineage>
        <taxon>Bacteria</taxon>
        <taxon>Bacillati</taxon>
        <taxon>Actinomycetota</taxon>
        <taxon>Actinomycetes</taxon>
        <taxon>Micrococcales</taxon>
        <taxon>Microbacteriaceae</taxon>
        <taxon>Agromyces</taxon>
    </lineage>
</organism>
<dbReference type="PROSITE" id="PS51257">
    <property type="entry name" value="PROKAR_LIPOPROTEIN"/>
    <property type="match status" value="1"/>
</dbReference>
<dbReference type="RefSeq" id="WP_157427947.1">
    <property type="nucleotide sequence ID" value="NZ_BAAANK010000004.1"/>
</dbReference>
<name>A0ABP4YXH9_9MICO</name>
<keyword evidence="2" id="KW-1185">Reference proteome</keyword>